<feature type="compositionally biased region" description="Acidic residues" evidence="1">
    <location>
        <begin position="275"/>
        <end position="292"/>
    </location>
</feature>
<reference evidence="3 4" key="1">
    <citation type="journal article" date="2019" name="Int. J. Syst. Evol. Microbiol.">
        <title>The Global Catalogue of Microorganisms (GCM) 10K type strain sequencing project: providing services to taxonomists for standard genome sequencing and annotation.</title>
        <authorList>
            <consortium name="The Broad Institute Genomics Platform"/>
            <consortium name="The Broad Institute Genome Sequencing Center for Infectious Disease"/>
            <person name="Wu L."/>
            <person name="Ma J."/>
        </authorList>
    </citation>
    <scope>NUCLEOTIDE SEQUENCE [LARGE SCALE GENOMIC DNA]</scope>
    <source>
        <strain evidence="3 4">JCM 12389</strain>
    </source>
</reference>
<name>A0ABN1B2X9_9BACI</name>
<feature type="region of interest" description="Disordered" evidence="1">
    <location>
        <begin position="273"/>
        <end position="315"/>
    </location>
</feature>
<evidence type="ECO:0000313" key="4">
    <source>
        <dbReference type="Proteomes" id="UP001500880"/>
    </source>
</evidence>
<keyword evidence="4" id="KW-1185">Reference proteome</keyword>
<feature type="chain" id="PRO_5045514103" evidence="2">
    <location>
        <begin position="28"/>
        <end position="315"/>
    </location>
</feature>
<sequence>MSIKKKMTMGALSATMGLSLIAGGTFAAVNDVERQEAALGAGELDLELRPDGETQMNFKLGNLKPGDYSKVRVDLQNHGTLAIKDVLLGMDNLNFDDWGYSMDGETSYRDTSEAPEGTDSDVFGPNTAMEYLDQFAITAAVVGYEEGGTYDKNIVAENISLADFYKATSLEYTGSDKQDAIDTVASSVNGLSYVKDGDAEGVNGMNVSTIDQNEWYGVTVNPNDHDVLELTIEYISSEEKGHNEDSDLYIQNKFNGDSADFDLVFEARQWGGQEVTEDDIGDGVEGSGEDGYVETNERANNGDAYGNEGEAGEPR</sequence>
<comment type="caution">
    <text evidence="3">The sequence shown here is derived from an EMBL/GenBank/DDBJ whole genome shotgun (WGS) entry which is preliminary data.</text>
</comment>
<proteinExistence type="predicted"/>
<evidence type="ECO:0000256" key="1">
    <source>
        <dbReference type="SAM" id="MobiDB-lite"/>
    </source>
</evidence>
<accession>A0ABN1B2X9</accession>
<keyword evidence="2" id="KW-0732">Signal</keyword>
<gene>
    <name evidence="3" type="primary">tasA_1</name>
    <name evidence="3" type="ORF">GCM10008986_13630</name>
</gene>
<protein>
    <submittedName>
        <fullName evidence="3">Biofilm matrix protein TasA</fullName>
    </submittedName>
</protein>
<dbReference type="RefSeq" id="WP_343839101.1">
    <property type="nucleotide sequence ID" value="NZ_BAAADO010000003.1"/>
</dbReference>
<evidence type="ECO:0000256" key="2">
    <source>
        <dbReference type="SAM" id="SignalP"/>
    </source>
</evidence>
<dbReference type="EMBL" id="BAAADO010000003">
    <property type="protein sequence ID" value="GAA0489120.1"/>
    <property type="molecule type" value="Genomic_DNA"/>
</dbReference>
<organism evidence="3 4">
    <name type="scientific">Salinibacillus aidingensis</name>
    <dbReference type="NCBI Taxonomy" id="237684"/>
    <lineage>
        <taxon>Bacteria</taxon>
        <taxon>Bacillati</taxon>
        <taxon>Bacillota</taxon>
        <taxon>Bacilli</taxon>
        <taxon>Bacillales</taxon>
        <taxon>Bacillaceae</taxon>
        <taxon>Salinibacillus</taxon>
    </lineage>
</organism>
<feature type="signal peptide" evidence="2">
    <location>
        <begin position="1"/>
        <end position="27"/>
    </location>
</feature>
<evidence type="ECO:0000313" key="3">
    <source>
        <dbReference type="EMBL" id="GAA0489120.1"/>
    </source>
</evidence>
<dbReference type="Pfam" id="PF12389">
    <property type="entry name" value="Peptidase_M73"/>
    <property type="match status" value="1"/>
</dbReference>
<dbReference type="InterPro" id="IPR022121">
    <property type="entry name" value="Peptidase_M73_camelysin"/>
</dbReference>
<dbReference type="Proteomes" id="UP001500880">
    <property type="component" value="Unassembled WGS sequence"/>
</dbReference>